<organism evidence="2 3">
    <name type="scientific">Streptomyces lydicamycinicus</name>
    <dbReference type="NCBI Taxonomy" id="1546107"/>
    <lineage>
        <taxon>Bacteria</taxon>
        <taxon>Bacillati</taxon>
        <taxon>Actinomycetota</taxon>
        <taxon>Actinomycetes</taxon>
        <taxon>Kitasatosporales</taxon>
        <taxon>Streptomycetaceae</taxon>
        <taxon>Streptomyces</taxon>
    </lineage>
</organism>
<reference evidence="2 3" key="2">
    <citation type="journal article" date="2015" name="Stand. Genomic Sci.">
        <title>Draft genome sequence of marine-derived Streptomyces sp. TP-A0598, a producer of anti-MRSA antibiotic lydicamycins.</title>
        <authorList>
            <person name="Komaki H."/>
            <person name="Ichikawa N."/>
            <person name="Hosoyama A."/>
            <person name="Fujita N."/>
            <person name="Igarashi Y."/>
        </authorList>
    </citation>
    <scope>NUCLEOTIDE SEQUENCE [LARGE SCALE GENOMIC DNA]</scope>
    <source>
        <strain evidence="2 3">NBRC 110027</strain>
    </source>
</reference>
<dbReference type="PROSITE" id="PS51819">
    <property type="entry name" value="VOC"/>
    <property type="match status" value="2"/>
</dbReference>
<evidence type="ECO:0000259" key="1">
    <source>
        <dbReference type="PROSITE" id="PS51819"/>
    </source>
</evidence>
<feature type="domain" description="VOC" evidence="1">
    <location>
        <begin position="26"/>
        <end position="140"/>
    </location>
</feature>
<dbReference type="Proteomes" id="UP000048965">
    <property type="component" value="Unassembled WGS sequence"/>
</dbReference>
<reference evidence="3" key="1">
    <citation type="submission" date="2014-09" db="EMBL/GenBank/DDBJ databases">
        <title>Whole genome shotgun sequence of Streptomyces sp. NBRC 110027.</title>
        <authorList>
            <person name="Komaki H."/>
            <person name="Ichikawa N."/>
            <person name="Katano-Makiyama Y."/>
            <person name="Hosoyama A."/>
            <person name="Hashimoto M."/>
            <person name="Uohara A."/>
            <person name="Kitahashi Y."/>
            <person name="Ohji S."/>
            <person name="Kimura A."/>
            <person name="Yamazoe A."/>
            <person name="Igarashi Y."/>
            <person name="Fujita N."/>
        </authorList>
    </citation>
    <scope>NUCLEOTIDE SEQUENCE [LARGE SCALE GENOMIC DNA]</scope>
    <source>
        <strain evidence="3">NBRC 110027</strain>
    </source>
</reference>
<accession>A0A0P4RDS9</accession>
<protein>
    <recommendedName>
        <fullName evidence="1">VOC domain-containing protein</fullName>
    </recommendedName>
</protein>
<dbReference type="InterPro" id="IPR029068">
    <property type="entry name" value="Glyas_Bleomycin-R_OHBP_Dase"/>
</dbReference>
<keyword evidence="3" id="KW-1185">Reference proteome</keyword>
<evidence type="ECO:0000313" key="3">
    <source>
        <dbReference type="Proteomes" id="UP000048965"/>
    </source>
</evidence>
<dbReference type="InterPro" id="IPR052164">
    <property type="entry name" value="Anthracycline_SecMetBiosynth"/>
</dbReference>
<proteinExistence type="predicted"/>
<dbReference type="SUPFAM" id="SSF54593">
    <property type="entry name" value="Glyoxalase/Bleomycin resistance protein/Dihydroxybiphenyl dioxygenase"/>
    <property type="match status" value="2"/>
</dbReference>
<dbReference type="Gene3D" id="3.10.180.10">
    <property type="entry name" value="2,3-Dihydroxybiphenyl 1,2-Dioxygenase, domain 1"/>
    <property type="match status" value="2"/>
</dbReference>
<sequence>MRHRPAIARRGGTEHTVKMTEPTPGAPCWVELGTSDVAAAKVYYREVFGWCAETDPRPEAGGYTTLYLGEAPVAALTPLHTPGQPTAWTVSFAVRDADALSAAVTEAGGRLLSGPMDVFDAGRFAVLADPEGAVFSVWQARSFAGAAVFNAPGSLGWVELATRDSEAAKAFYTTVFGWTVGTHEDYPQWGLDGADFGGLSALDEFYPEDIRAHWLPYFAVADVEGTAARAAESGGMLLVPPTEVPHGPKVAVIRDPQGASFGIHRVGTEG</sequence>
<dbReference type="CDD" id="cd07247">
    <property type="entry name" value="SgaA_N_like"/>
    <property type="match status" value="2"/>
</dbReference>
<dbReference type="EMBL" id="BBNO01000009">
    <property type="protein sequence ID" value="GAO11782.1"/>
    <property type="molecule type" value="Genomic_DNA"/>
</dbReference>
<name>A0A0P4RDS9_9ACTN</name>
<evidence type="ECO:0000313" key="2">
    <source>
        <dbReference type="EMBL" id="GAO11782.1"/>
    </source>
</evidence>
<dbReference type="Pfam" id="PF00903">
    <property type="entry name" value="Glyoxalase"/>
    <property type="match status" value="2"/>
</dbReference>
<dbReference type="InterPro" id="IPR004360">
    <property type="entry name" value="Glyas_Fos-R_dOase_dom"/>
</dbReference>
<dbReference type="PANTHER" id="PTHR33993">
    <property type="entry name" value="GLYOXALASE-RELATED"/>
    <property type="match status" value="1"/>
</dbReference>
<gene>
    <name evidence="2" type="ORF">TPA0598_09_00730</name>
</gene>
<comment type="caution">
    <text evidence="2">The sequence shown here is derived from an EMBL/GenBank/DDBJ whole genome shotgun (WGS) entry which is preliminary data.</text>
</comment>
<feature type="domain" description="VOC" evidence="1">
    <location>
        <begin position="154"/>
        <end position="266"/>
    </location>
</feature>
<dbReference type="AlphaFoldDB" id="A0A0P4RDS9"/>
<dbReference type="PANTHER" id="PTHR33993:SF14">
    <property type="entry name" value="GB|AAF24581.1"/>
    <property type="match status" value="1"/>
</dbReference>
<dbReference type="InterPro" id="IPR037523">
    <property type="entry name" value="VOC_core"/>
</dbReference>